<dbReference type="Proteomes" id="UP000007718">
    <property type="component" value="Chromosome"/>
</dbReference>
<proteinExistence type="predicted"/>
<feature type="transmembrane region" description="Helical" evidence="1">
    <location>
        <begin position="73"/>
        <end position="93"/>
    </location>
</feature>
<protein>
    <submittedName>
        <fullName evidence="2">Uncharacterized protein</fullName>
    </submittedName>
</protein>
<evidence type="ECO:0000256" key="1">
    <source>
        <dbReference type="SAM" id="Phobius"/>
    </source>
</evidence>
<name>F0RJ42_DEIPM</name>
<keyword evidence="1" id="KW-0812">Transmembrane</keyword>
<keyword evidence="1" id="KW-0472">Membrane</keyword>
<dbReference type="RefSeq" id="WP_013614059.1">
    <property type="nucleotide sequence ID" value="NC_015161.1"/>
</dbReference>
<keyword evidence="1" id="KW-1133">Transmembrane helix</keyword>
<reference evidence="2 3" key="2">
    <citation type="journal article" date="2012" name="Stand. Genomic Sci.">
        <title>Complete genome sequence of the orange-red pigmented, radioresistant Deinococcus proteolyticus type strain (MRP(T)).</title>
        <authorList>
            <person name="Copeland A."/>
            <person name="Zeytun A."/>
            <person name="Yassawong M."/>
            <person name="Nolan M."/>
            <person name="Lucas S."/>
            <person name="Hammon N."/>
            <person name="Deshpande S."/>
            <person name="Cheng J.F."/>
            <person name="Han C."/>
            <person name="Tapia R."/>
            <person name="Goodwin L.A."/>
            <person name="Pitluck S."/>
            <person name="Mavromatis K."/>
            <person name="Liolios K."/>
            <person name="Pagani I."/>
            <person name="Ivanova N."/>
            <person name="Mikhailova N."/>
            <person name="Pati A."/>
            <person name="Chen A."/>
            <person name="Palaniappan K."/>
            <person name="Land M."/>
            <person name="Hauser L."/>
            <person name="Jeffries C.D."/>
            <person name="Brambilla E.M."/>
            <person name="Rohde M."/>
            <person name="Sikorski J."/>
            <person name="Pukall R."/>
            <person name="Goker M."/>
            <person name="Detter J.C."/>
            <person name="Woyke T."/>
            <person name="Bristow J."/>
            <person name="Eisen J.A."/>
            <person name="Markowitz V."/>
            <person name="Hugenholtz P."/>
            <person name="Kyrpides N.C."/>
            <person name="Klenk H.P."/>
            <person name="Lapidus A."/>
        </authorList>
    </citation>
    <scope>NUCLEOTIDE SEQUENCE [LARGE SCALE GENOMIC DNA]</scope>
    <source>
        <strain evidence="3">ATCC 35074 / DSM 20540 / JCM 6276 / NBRC 101906 / NCIMB 13154 / VKM Ac-1939 / CCM 2703 / MRP</strain>
    </source>
</reference>
<dbReference type="STRING" id="693977.Deipr_0277"/>
<gene>
    <name evidence="2" type="ordered locus">Deipr_0277</name>
</gene>
<accession>F0RJ42</accession>
<evidence type="ECO:0000313" key="2">
    <source>
        <dbReference type="EMBL" id="ADY25450.1"/>
    </source>
</evidence>
<feature type="transmembrane region" description="Helical" evidence="1">
    <location>
        <begin position="105"/>
        <end position="126"/>
    </location>
</feature>
<feature type="transmembrane region" description="Helical" evidence="1">
    <location>
        <begin position="12"/>
        <end position="29"/>
    </location>
</feature>
<dbReference type="KEGG" id="dpt:Deipr_0277"/>
<dbReference type="HOGENOM" id="CLU_1737553_0_0_0"/>
<reference evidence="3" key="1">
    <citation type="submission" date="2011-02" db="EMBL/GenBank/DDBJ databases">
        <title>The complete sequence of chromosome of Deinococcus proteolyticus DSM 20540.</title>
        <authorList>
            <consortium name="US DOE Joint Genome Institute (JGI-PGF)"/>
            <person name="Lucas S."/>
            <person name="Copeland A."/>
            <person name="Lapidus A."/>
            <person name="Bruce D."/>
            <person name="Goodwin L."/>
            <person name="Pitluck S."/>
            <person name="Kyrpides N."/>
            <person name="Mavromatis K."/>
            <person name="Pagani I."/>
            <person name="Ivanova N."/>
            <person name="Ovchinnikova G."/>
            <person name="Zeytun A."/>
            <person name="Detter J.C."/>
            <person name="Han C."/>
            <person name="Land M."/>
            <person name="Hauser L."/>
            <person name="Markowitz V."/>
            <person name="Cheng J.-F."/>
            <person name="Hugenholtz P."/>
            <person name="Woyke T."/>
            <person name="Wu D."/>
            <person name="Pukall R."/>
            <person name="Steenblock K."/>
            <person name="Brambilla E."/>
            <person name="Klenk H.-P."/>
            <person name="Eisen J.A."/>
        </authorList>
    </citation>
    <scope>NUCLEOTIDE SEQUENCE [LARGE SCALE GENOMIC DNA]</scope>
    <source>
        <strain evidence="3">ATCC 35074 / DSM 20540 / JCM 6276 / NBRC 101906 / NCIMB 13154 / VKM Ac-1939 / CCM 2703 / MRP</strain>
    </source>
</reference>
<organism evidence="2 3">
    <name type="scientific">Deinococcus proteolyticus (strain ATCC 35074 / DSM 20540 / JCM 6276 / NBRC 101906 / NCIMB 13154 / VKM Ac-1939 / CCM 2703 / MRP)</name>
    <dbReference type="NCBI Taxonomy" id="693977"/>
    <lineage>
        <taxon>Bacteria</taxon>
        <taxon>Thermotogati</taxon>
        <taxon>Deinococcota</taxon>
        <taxon>Deinococci</taxon>
        <taxon>Deinococcales</taxon>
        <taxon>Deinococcaceae</taxon>
        <taxon>Deinococcus</taxon>
    </lineage>
</organism>
<feature type="transmembrane region" description="Helical" evidence="1">
    <location>
        <begin position="35"/>
        <end position="53"/>
    </location>
</feature>
<sequence>MTRQEKRWQRVRTLEVVLTLLLIAAFSVLNSGRMTAPLFAAFMTVFALLTAGLMRRQYRVLDELGRLRWLGSYLSMAFVYSLGLSGLVLWSIWQAGGGQPPGVSFNAVFAVLVAGGLASWGTWHYLGWRDSRG</sequence>
<keyword evidence="3" id="KW-1185">Reference proteome</keyword>
<evidence type="ECO:0000313" key="3">
    <source>
        <dbReference type="Proteomes" id="UP000007718"/>
    </source>
</evidence>
<dbReference type="AlphaFoldDB" id="F0RJ42"/>
<dbReference type="OrthoDB" id="71655at2"/>
<dbReference type="EMBL" id="CP002536">
    <property type="protein sequence ID" value="ADY25450.1"/>
    <property type="molecule type" value="Genomic_DNA"/>
</dbReference>